<dbReference type="EMBL" id="CP110615">
    <property type="protein sequence ID" value="UZJ24436.1"/>
    <property type="molecule type" value="Genomic_DNA"/>
</dbReference>
<evidence type="ECO:0000313" key="4">
    <source>
        <dbReference type="Proteomes" id="UP001164965"/>
    </source>
</evidence>
<feature type="transmembrane region" description="Helical" evidence="2">
    <location>
        <begin position="340"/>
        <end position="360"/>
    </location>
</feature>
<gene>
    <name evidence="3" type="ORF">RHODO2019_15015</name>
</gene>
<name>A0ABY6NYK9_9NOCA</name>
<protein>
    <recommendedName>
        <fullName evidence="5">DUF3533 domain-containing protein</fullName>
    </recommendedName>
</protein>
<feature type="region of interest" description="Disordered" evidence="1">
    <location>
        <begin position="1"/>
        <end position="43"/>
    </location>
</feature>
<dbReference type="Proteomes" id="UP001164965">
    <property type="component" value="Chromosome"/>
</dbReference>
<feature type="transmembrane region" description="Helical" evidence="2">
    <location>
        <begin position="189"/>
        <end position="210"/>
    </location>
</feature>
<feature type="transmembrane region" description="Helical" evidence="2">
    <location>
        <begin position="251"/>
        <end position="268"/>
    </location>
</feature>
<keyword evidence="4" id="KW-1185">Reference proteome</keyword>
<organism evidence="3 4">
    <name type="scientific">Rhodococcus antarcticus</name>
    <dbReference type="NCBI Taxonomy" id="2987751"/>
    <lineage>
        <taxon>Bacteria</taxon>
        <taxon>Bacillati</taxon>
        <taxon>Actinomycetota</taxon>
        <taxon>Actinomycetes</taxon>
        <taxon>Mycobacteriales</taxon>
        <taxon>Nocardiaceae</taxon>
        <taxon>Rhodococcus</taxon>
    </lineage>
</organism>
<evidence type="ECO:0000256" key="1">
    <source>
        <dbReference type="SAM" id="MobiDB-lite"/>
    </source>
</evidence>
<feature type="transmembrane region" description="Helical" evidence="2">
    <location>
        <begin position="275"/>
        <end position="296"/>
    </location>
</feature>
<reference evidence="3" key="1">
    <citation type="submission" date="2022-10" db="EMBL/GenBank/DDBJ databases">
        <title>Rhodococcus sp.75.</title>
        <authorList>
            <person name="Sun M."/>
        </authorList>
    </citation>
    <scope>NUCLEOTIDE SEQUENCE</scope>
    <source>
        <strain evidence="3">75</strain>
    </source>
</reference>
<evidence type="ECO:0000256" key="2">
    <source>
        <dbReference type="SAM" id="Phobius"/>
    </source>
</evidence>
<dbReference type="RefSeq" id="WP_265382543.1">
    <property type="nucleotide sequence ID" value="NZ_CP110615.1"/>
</dbReference>
<keyword evidence="2" id="KW-0812">Transmembrane</keyword>
<evidence type="ECO:0000313" key="3">
    <source>
        <dbReference type="EMBL" id="UZJ24436.1"/>
    </source>
</evidence>
<feature type="transmembrane region" description="Helical" evidence="2">
    <location>
        <begin position="222"/>
        <end position="239"/>
    </location>
</feature>
<feature type="transmembrane region" description="Helical" evidence="2">
    <location>
        <begin position="48"/>
        <end position="68"/>
    </location>
</feature>
<feature type="compositionally biased region" description="Basic and acidic residues" evidence="1">
    <location>
        <begin position="8"/>
        <end position="19"/>
    </location>
</feature>
<sequence>MSTADTPSAEHGRHERPEDPAPQETTTAGTTAPGTTAPASPGSNRRTAVLVLGVLLVQLGFVTSYVGAFHSPVPRDVTVAVVAPAGAPAGAAEQVVGRLDGLDGHPLDARVVTDEAGARAQITGRDIYGALLLGTDGQDTLLVAGGAGASVAGALQAELTAVDAAQQRTLAVQDVLPVTAQDNRGLSGFYLAVGWVVGGYLLATALALTGVRPGLRAMGERLGVLTGYAAASGLGGALVAEQVLGALPGPFWALASLGALVVLATAAFTTAAEALLGFVGVGLVIVLFVVLGNPSAGGAYGTALLPPFWASIGPWLTPGAATEGIRSLAYFDGTGVGGPLAVLAGYLAVGVALSLGIAVVRSRREPPVTP</sequence>
<feature type="compositionally biased region" description="Low complexity" evidence="1">
    <location>
        <begin position="22"/>
        <end position="42"/>
    </location>
</feature>
<keyword evidence="2" id="KW-1133">Transmembrane helix</keyword>
<accession>A0ABY6NYK9</accession>
<evidence type="ECO:0008006" key="5">
    <source>
        <dbReference type="Google" id="ProtNLM"/>
    </source>
</evidence>
<keyword evidence="2" id="KW-0472">Membrane</keyword>
<proteinExistence type="predicted"/>